<protein>
    <submittedName>
        <fullName evidence="1">DUF2971 domain-containing protein</fullName>
    </submittedName>
</protein>
<organism evidence="1 2">
    <name type="scientific">Pseudomonas arsenicoxydans</name>
    <dbReference type="NCBI Taxonomy" id="702115"/>
    <lineage>
        <taxon>Bacteria</taxon>
        <taxon>Pseudomonadati</taxon>
        <taxon>Pseudomonadota</taxon>
        <taxon>Gammaproteobacteria</taxon>
        <taxon>Pseudomonadales</taxon>
        <taxon>Pseudomonadaceae</taxon>
        <taxon>Pseudomonas</taxon>
    </lineage>
</organism>
<evidence type="ECO:0000313" key="1">
    <source>
        <dbReference type="EMBL" id="TPG74617.1"/>
    </source>
</evidence>
<evidence type="ECO:0000313" key="2">
    <source>
        <dbReference type="Proteomes" id="UP000317933"/>
    </source>
</evidence>
<dbReference type="Pfam" id="PF11185">
    <property type="entry name" value="DUF2971"/>
    <property type="match status" value="1"/>
</dbReference>
<sequence>MILYKYFAFSGGTRAIKSRQLGFRTPTYFNDPFELSGLSNISDYPTIQTQIEWLQDFGVLCLTKSPMNPLMWAHYGDQHKGFVVGYDVSVPFLNDPKFNIISAMDGNVFYTSQKENTVLSPDMRAQLLRELQGSAMGGDGSGSSTQLIKRILLQKHLCWAYEEEVRVVKRVVCGLGQSVDEFYESPENIFQTFYEPISGTDDYHVQAKPGCEGFYLSEEKVPIKEVYLGLRCADALDEETIKSLEEVPSLFQVTMAGDSWNLQASQIEASSLRQ</sequence>
<gene>
    <name evidence="1" type="ORF">EAH78_23950</name>
</gene>
<comment type="caution">
    <text evidence="1">The sequence shown here is derived from an EMBL/GenBank/DDBJ whole genome shotgun (WGS) entry which is preliminary data.</text>
</comment>
<reference evidence="1 2" key="1">
    <citation type="journal article" date="2019" name="Environ. Microbiol.">
        <title>Species interactions and distinct microbial communities in high Arctic permafrost affected cryosols are associated with the CH4 and CO2 gas fluxes.</title>
        <authorList>
            <person name="Altshuler I."/>
            <person name="Hamel J."/>
            <person name="Turney S."/>
            <person name="Magnuson E."/>
            <person name="Levesque R."/>
            <person name="Greer C."/>
            <person name="Whyte L.G."/>
        </authorList>
    </citation>
    <scope>NUCLEOTIDE SEQUENCE [LARGE SCALE GENOMIC DNA]</scope>
    <source>
        <strain evidence="1 2">E3</strain>
    </source>
</reference>
<accession>A0A502HII9</accession>
<dbReference type="EMBL" id="RCZE01000012">
    <property type="protein sequence ID" value="TPG74617.1"/>
    <property type="molecule type" value="Genomic_DNA"/>
</dbReference>
<proteinExistence type="predicted"/>
<dbReference type="InterPro" id="IPR021352">
    <property type="entry name" value="DUF2971"/>
</dbReference>
<name>A0A502HII9_9PSED</name>
<dbReference type="AlphaFoldDB" id="A0A502HII9"/>
<dbReference type="Proteomes" id="UP000317933">
    <property type="component" value="Unassembled WGS sequence"/>
</dbReference>
<dbReference type="RefSeq" id="WP_140669717.1">
    <property type="nucleotide sequence ID" value="NZ_RCZE01000012.1"/>
</dbReference>